<feature type="domain" description="Imm-5-like" evidence="1">
    <location>
        <begin position="3"/>
        <end position="44"/>
    </location>
</feature>
<name>A0A940DG33_9FIRM</name>
<dbReference type="Proteomes" id="UP000727857">
    <property type="component" value="Unassembled WGS sequence"/>
</dbReference>
<dbReference type="InterPro" id="IPR048667">
    <property type="entry name" value="Imm5-like"/>
</dbReference>
<accession>A0A940DG33</accession>
<organism evidence="2 3">
    <name type="scientific">Candidatus Stercoripulliclostridium pullicola</name>
    <dbReference type="NCBI Taxonomy" id="2840953"/>
    <lineage>
        <taxon>Bacteria</taxon>
        <taxon>Bacillati</taxon>
        <taxon>Bacillota</taxon>
        <taxon>Clostridia</taxon>
        <taxon>Eubacteriales</taxon>
        <taxon>Candidatus Stercoripulliclostridium</taxon>
    </lineage>
</organism>
<reference evidence="2" key="2">
    <citation type="journal article" date="2021" name="PeerJ">
        <title>Extensive microbial diversity within the chicken gut microbiome revealed by metagenomics and culture.</title>
        <authorList>
            <person name="Gilroy R."/>
            <person name="Ravi A."/>
            <person name="Getino M."/>
            <person name="Pursley I."/>
            <person name="Horton D.L."/>
            <person name="Alikhan N.F."/>
            <person name="Baker D."/>
            <person name="Gharbi K."/>
            <person name="Hall N."/>
            <person name="Watson M."/>
            <person name="Adriaenssens E.M."/>
            <person name="Foster-Nyarko E."/>
            <person name="Jarju S."/>
            <person name="Secka A."/>
            <person name="Antonio M."/>
            <person name="Oren A."/>
            <person name="Chaudhuri R.R."/>
            <person name="La Ragione R."/>
            <person name="Hildebrand F."/>
            <person name="Pallen M.J."/>
        </authorList>
    </citation>
    <scope>NUCLEOTIDE SEQUENCE</scope>
    <source>
        <strain evidence="2">517</strain>
    </source>
</reference>
<evidence type="ECO:0000313" key="2">
    <source>
        <dbReference type="EMBL" id="MBO8423726.1"/>
    </source>
</evidence>
<proteinExistence type="predicted"/>
<evidence type="ECO:0000313" key="3">
    <source>
        <dbReference type="Proteomes" id="UP000727857"/>
    </source>
</evidence>
<evidence type="ECO:0000259" key="1">
    <source>
        <dbReference type="Pfam" id="PF21805"/>
    </source>
</evidence>
<protein>
    <recommendedName>
        <fullName evidence="1">Imm-5-like domain-containing protein</fullName>
    </recommendedName>
</protein>
<dbReference type="Pfam" id="PF21805">
    <property type="entry name" value="Imm5_like"/>
    <property type="match status" value="1"/>
</dbReference>
<gene>
    <name evidence="2" type="ORF">IAB16_01700</name>
</gene>
<comment type="caution">
    <text evidence="2">The sequence shown here is derived from an EMBL/GenBank/DDBJ whole genome shotgun (WGS) entry which is preliminary data.</text>
</comment>
<sequence length="45" mass="4873">MTKEITDPYYAALAHAAGQAYGVILFPRNATVFPIYEITAIVLAS</sequence>
<dbReference type="EMBL" id="JADINF010000043">
    <property type="protein sequence ID" value="MBO8423726.1"/>
    <property type="molecule type" value="Genomic_DNA"/>
</dbReference>
<reference evidence="2" key="1">
    <citation type="submission" date="2020-10" db="EMBL/GenBank/DDBJ databases">
        <authorList>
            <person name="Gilroy R."/>
        </authorList>
    </citation>
    <scope>NUCLEOTIDE SEQUENCE</scope>
    <source>
        <strain evidence="2">517</strain>
    </source>
</reference>
<dbReference type="AlphaFoldDB" id="A0A940DG33"/>